<comment type="caution">
    <text evidence="2">The sequence shown here is derived from an EMBL/GenBank/DDBJ whole genome shotgun (WGS) entry which is preliminary data.</text>
</comment>
<name>A0A443KCN6_9RHOB</name>
<evidence type="ECO:0000256" key="1">
    <source>
        <dbReference type="SAM" id="Coils"/>
    </source>
</evidence>
<reference evidence="2 3" key="1">
    <citation type="submission" date="2019-01" db="EMBL/GenBank/DDBJ databases">
        <title>Sinorhodobacter populi sp. nov. isolated from the symptomatic bark tissue of Populus euramericana canker.</title>
        <authorList>
            <person name="Xu G."/>
        </authorList>
    </citation>
    <scope>NUCLEOTIDE SEQUENCE [LARGE SCALE GENOMIC DNA]</scope>
    <source>
        <strain evidence="2 3">07D10-4-3</strain>
    </source>
</reference>
<evidence type="ECO:0000313" key="2">
    <source>
        <dbReference type="EMBL" id="RWR30466.1"/>
    </source>
</evidence>
<dbReference type="EMBL" id="SAUY01000015">
    <property type="protein sequence ID" value="RWR30466.1"/>
    <property type="molecule type" value="Genomic_DNA"/>
</dbReference>
<protein>
    <submittedName>
        <fullName evidence="2">Uncharacterized protein</fullName>
    </submittedName>
</protein>
<organism evidence="2 3">
    <name type="scientific">Paenirhodobacter populi</name>
    <dbReference type="NCBI Taxonomy" id="2306993"/>
    <lineage>
        <taxon>Bacteria</taxon>
        <taxon>Pseudomonadati</taxon>
        <taxon>Pseudomonadota</taxon>
        <taxon>Alphaproteobacteria</taxon>
        <taxon>Rhodobacterales</taxon>
        <taxon>Rhodobacter group</taxon>
        <taxon>Paenirhodobacter</taxon>
    </lineage>
</organism>
<reference evidence="2 3" key="2">
    <citation type="submission" date="2019-01" db="EMBL/GenBank/DDBJ databases">
        <authorList>
            <person name="Li Y."/>
        </authorList>
    </citation>
    <scope>NUCLEOTIDE SEQUENCE [LARGE SCALE GENOMIC DNA]</scope>
    <source>
        <strain evidence="2 3">07D10-4-3</strain>
    </source>
</reference>
<dbReference type="AlphaFoldDB" id="A0A443KCN6"/>
<keyword evidence="1" id="KW-0175">Coiled coil</keyword>
<accession>A0A443KCN6</accession>
<proteinExistence type="predicted"/>
<feature type="coiled-coil region" evidence="1">
    <location>
        <begin position="58"/>
        <end position="85"/>
    </location>
</feature>
<gene>
    <name evidence="2" type="ORF">D2T29_12405</name>
</gene>
<evidence type="ECO:0000313" key="3">
    <source>
        <dbReference type="Proteomes" id="UP000284451"/>
    </source>
</evidence>
<sequence length="86" mass="9809">MDLPEHEKLKAIKPLSQAIGIFIEWLGQNGMTICSENRSPYRPDEYVPIQRTTEKLLADHFEIDLNRLAAEKEAMLEEVRAVNATA</sequence>
<dbReference type="RefSeq" id="WP_128232672.1">
    <property type="nucleotide sequence ID" value="NZ_SAUY01000015.1"/>
</dbReference>
<dbReference type="Proteomes" id="UP000284451">
    <property type="component" value="Unassembled WGS sequence"/>
</dbReference>